<dbReference type="PANTHER" id="PTHR24216:SF65">
    <property type="entry name" value="PAXILLIN-LIKE PROTEIN 1"/>
    <property type="match status" value="1"/>
</dbReference>
<gene>
    <name evidence="2" type="ORF">NRK68_23565</name>
</gene>
<feature type="compositionally biased region" description="Polar residues" evidence="1">
    <location>
        <begin position="1"/>
        <end position="11"/>
    </location>
</feature>
<sequence length="870" mass="88261">MDRTQGQNGQGEQARGGPASPAPASAAGSPRPTSPASAGPARVVTLTAGDFTLTVNPVDGSEIEPLRPGTERGRPAKRDAAARAARDMAARPPVLPGPAISARPLLARDEELERLVRLLGRGRSVRLTGPSGSGRSALLDAVATRCTGLAPDGIVRLSGYGHQQPGELLHALYAAVYEAPRERPEQDVLLARVRDIGAVVLLDDLEMGGSALDELLRATPECAYLLAATPDTKAPSDDSHIEEVFLTGLGRADCVALLEAGVGRPLTDEETAWAEDLRFASEGLALRFVQAAAMLRQRDELNHGDEDDDEEEPGVFEERPRDNAVVPLPTLAEGAAPAELLASRVSESARAALRIACALGGELPHHTHLPALVGDTHADTAVAELLACGLLTPVGSRYRLATGVARQLEDVGYAETVSEEARTAARHYAWWTGHASVVPERVAAEADAVLAALAGADVVAAAVLARTAAPAFAASLHWEAWERVLRSGAEAARKAGEVAEQAYFHHELGVLALCEGRLDRARAELETSIGLRGALADKRGTVAGRRALALVVDREAAGAASPPLRLEAPGTPSAASEAVTVATPAAGSATPATEAVTPATEAATVATPAARKTTATRTTPAVPATRKMPAARPAPAVAPSAPASAAPAAPAGPAVPVSAEAVTRMTPVVPVTRGTEPPTTLSAVFEDAFPLSPKQDGPTAAGPLPAPAAPPGRDAGRRKRVLLVAAGALTVVALGTVVSLAMSSSDAEPPAQGPAVSSTPDTPGTPTTARQTGGTGPAPEPPATAPSQDATVPAAGVSASPAPGRTPGRTPSKRPSTTAPNSQAPTSSSPSATSQAPTQQPTETVAPSPTETGTGTGTGTATATSPVTSP</sequence>
<dbReference type="Gene3D" id="3.40.50.300">
    <property type="entry name" value="P-loop containing nucleotide triphosphate hydrolases"/>
    <property type="match status" value="1"/>
</dbReference>
<feature type="region of interest" description="Disordered" evidence="1">
    <location>
        <begin position="689"/>
        <end position="715"/>
    </location>
</feature>
<evidence type="ECO:0000256" key="1">
    <source>
        <dbReference type="SAM" id="MobiDB-lite"/>
    </source>
</evidence>
<dbReference type="GeneID" id="95576491"/>
<feature type="region of interest" description="Disordered" evidence="1">
    <location>
        <begin position="744"/>
        <end position="870"/>
    </location>
</feature>
<dbReference type="PANTHER" id="PTHR24216">
    <property type="entry name" value="PAXILLIN-RELATED"/>
    <property type="match status" value="1"/>
</dbReference>
<dbReference type="RefSeq" id="WP_257856644.1">
    <property type="nucleotide sequence ID" value="NZ_CP102514.1"/>
</dbReference>
<proteinExistence type="predicted"/>
<feature type="region of interest" description="Disordered" evidence="1">
    <location>
        <begin position="55"/>
        <end position="81"/>
    </location>
</feature>
<feature type="region of interest" description="Disordered" evidence="1">
    <location>
        <begin position="1"/>
        <end position="43"/>
    </location>
</feature>
<feature type="compositionally biased region" description="Low complexity" evidence="1">
    <location>
        <begin position="759"/>
        <end position="768"/>
    </location>
</feature>
<evidence type="ECO:0000313" key="2">
    <source>
        <dbReference type="EMBL" id="UUY49946.1"/>
    </source>
</evidence>
<feature type="compositionally biased region" description="Basic and acidic residues" evidence="1">
    <location>
        <begin position="69"/>
        <end position="81"/>
    </location>
</feature>
<feature type="region of interest" description="Disordered" evidence="1">
    <location>
        <begin position="300"/>
        <end position="326"/>
    </location>
</feature>
<reference evidence="2" key="1">
    <citation type="submission" date="2022-08" db="EMBL/GenBank/DDBJ databases">
        <authorList>
            <person name="Tian L."/>
        </authorList>
    </citation>
    <scope>NUCLEOTIDE SEQUENCE</scope>
    <source>
        <strain evidence="2">CM253</strain>
    </source>
</reference>
<organism evidence="2 3">
    <name type="scientific">Streptomyces yangpuensis</name>
    <dbReference type="NCBI Taxonomy" id="1648182"/>
    <lineage>
        <taxon>Bacteria</taxon>
        <taxon>Bacillati</taxon>
        <taxon>Actinomycetota</taxon>
        <taxon>Actinomycetes</taxon>
        <taxon>Kitasatosporales</taxon>
        <taxon>Streptomycetaceae</taxon>
        <taxon>Streptomyces</taxon>
    </lineage>
</organism>
<dbReference type="GO" id="GO:0005524">
    <property type="term" value="F:ATP binding"/>
    <property type="evidence" value="ECO:0007669"/>
    <property type="project" value="UniProtKB-KW"/>
</dbReference>
<feature type="region of interest" description="Disordered" evidence="1">
    <location>
        <begin position="585"/>
        <end position="653"/>
    </location>
</feature>
<name>A0ABY5Q0M8_9ACTN</name>
<dbReference type="EMBL" id="CP102514">
    <property type="protein sequence ID" value="UUY49946.1"/>
    <property type="molecule type" value="Genomic_DNA"/>
</dbReference>
<feature type="compositionally biased region" description="Low complexity" evidence="1">
    <location>
        <begin position="792"/>
        <end position="803"/>
    </location>
</feature>
<dbReference type="InterPro" id="IPR027417">
    <property type="entry name" value="P-loop_NTPase"/>
</dbReference>
<dbReference type="Proteomes" id="UP001057738">
    <property type="component" value="Chromosome"/>
</dbReference>
<feature type="compositionally biased region" description="Acidic residues" evidence="1">
    <location>
        <begin position="305"/>
        <end position="315"/>
    </location>
</feature>
<feature type="compositionally biased region" description="Low complexity" evidence="1">
    <location>
        <begin position="815"/>
        <end position="870"/>
    </location>
</feature>
<keyword evidence="2" id="KW-0547">Nucleotide-binding</keyword>
<keyword evidence="2" id="KW-0067">ATP-binding</keyword>
<dbReference type="SUPFAM" id="SSF52540">
    <property type="entry name" value="P-loop containing nucleoside triphosphate hydrolases"/>
    <property type="match status" value="1"/>
</dbReference>
<protein>
    <submittedName>
        <fullName evidence="2">ATP-binding protein</fullName>
    </submittedName>
</protein>
<feature type="region of interest" description="Disordered" evidence="1">
    <location>
        <begin position="559"/>
        <end position="578"/>
    </location>
</feature>
<feature type="compositionally biased region" description="Low complexity" evidence="1">
    <location>
        <begin position="15"/>
        <end position="42"/>
    </location>
</feature>
<keyword evidence="3" id="KW-1185">Reference proteome</keyword>
<evidence type="ECO:0000313" key="3">
    <source>
        <dbReference type="Proteomes" id="UP001057738"/>
    </source>
</evidence>
<accession>A0ABY5Q0M8</accession>